<gene>
    <name evidence="2" type="ORF">POCULU_LOCUS10707</name>
</gene>
<comment type="caution">
    <text evidence="2">The sequence shown here is derived from an EMBL/GenBank/DDBJ whole genome shotgun (WGS) entry which is preliminary data.</text>
</comment>
<dbReference type="AlphaFoldDB" id="A0A9N9HAQ5"/>
<feature type="non-terminal residue" evidence="2">
    <location>
        <position position="60"/>
    </location>
</feature>
<dbReference type="Proteomes" id="UP000789572">
    <property type="component" value="Unassembled WGS sequence"/>
</dbReference>
<accession>A0A9N9HAQ5</accession>
<dbReference type="EMBL" id="CAJVPJ010006088">
    <property type="protein sequence ID" value="CAG8666058.1"/>
    <property type="molecule type" value="Genomic_DNA"/>
</dbReference>
<keyword evidence="3" id="KW-1185">Reference proteome</keyword>
<feature type="signal peptide" evidence="1">
    <location>
        <begin position="1"/>
        <end position="22"/>
    </location>
</feature>
<keyword evidence="1" id="KW-0732">Signal</keyword>
<name>A0A9N9HAQ5_9GLOM</name>
<sequence length="60" mass="6921">MRFLTLFLIFVIASANIFDVQANDLPRLAFKRIRQFKYTSNGTLKRRNQSNLTDIGSDIA</sequence>
<reference evidence="2" key="1">
    <citation type="submission" date="2021-06" db="EMBL/GenBank/DDBJ databases">
        <authorList>
            <person name="Kallberg Y."/>
            <person name="Tangrot J."/>
            <person name="Rosling A."/>
        </authorList>
    </citation>
    <scope>NUCLEOTIDE SEQUENCE</scope>
    <source>
        <strain evidence="2">IA702</strain>
    </source>
</reference>
<evidence type="ECO:0000256" key="1">
    <source>
        <dbReference type="SAM" id="SignalP"/>
    </source>
</evidence>
<evidence type="ECO:0000313" key="3">
    <source>
        <dbReference type="Proteomes" id="UP000789572"/>
    </source>
</evidence>
<organism evidence="2 3">
    <name type="scientific">Paraglomus occultum</name>
    <dbReference type="NCBI Taxonomy" id="144539"/>
    <lineage>
        <taxon>Eukaryota</taxon>
        <taxon>Fungi</taxon>
        <taxon>Fungi incertae sedis</taxon>
        <taxon>Mucoromycota</taxon>
        <taxon>Glomeromycotina</taxon>
        <taxon>Glomeromycetes</taxon>
        <taxon>Paraglomerales</taxon>
        <taxon>Paraglomeraceae</taxon>
        <taxon>Paraglomus</taxon>
    </lineage>
</organism>
<protein>
    <submittedName>
        <fullName evidence="2">11132_t:CDS:1</fullName>
    </submittedName>
</protein>
<proteinExistence type="predicted"/>
<evidence type="ECO:0000313" key="2">
    <source>
        <dbReference type="EMBL" id="CAG8666058.1"/>
    </source>
</evidence>
<feature type="chain" id="PRO_5040294516" evidence="1">
    <location>
        <begin position="23"/>
        <end position="60"/>
    </location>
</feature>